<evidence type="ECO:0000313" key="3">
    <source>
        <dbReference type="Proteomes" id="UP000244962"/>
    </source>
</evidence>
<dbReference type="RefSeq" id="WP_108391571.1">
    <property type="nucleotide sequence ID" value="NZ_CP026949.1"/>
</dbReference>
<dbReference type="OrthoDB" id="5118726at2"/>
<keyword evidence="3" id="KW-1185">Reference proteome</keyword>
<comment type="caution">
    <text evidence="2">The sequence shown here is derived from an EMBL/GenBank/DDBJ whole genome shotgun (WGS) entry which is preliminary data.</text>
</comment>
<dbReference type="AlphaFoldDB" id="A0A2U1TI18"/>
<dbReference type="EMBL" id="QEFB01000001">
    <property type="protein sequence ID" value="PWC08535.1"/>
    <property type="molecule type" value="Genomic_DNA"/>
</dbReference>
<proteinExistence type="predicted"/>
<evidence type="ECO:0000313" key="2">
    <source>
        <dbReference type="EMBL" id="PWC08535.1"/>
    </source>
</evidence>
<reference evidence="3" key="1">
    <citation type="submission" date="2018-04" db="EMBL/GenBank/DDBJ databases">
        <authorList>
            <person name="Liu S."/>
            <person name="Wang Z."/>
            <person name="Li J."/>
        </authorList>
    </citation>
    <scope>NUCLEOTIDE SEQUENCE [LARGE SCALE GENOMIC DNA]</scope>
    <source>
        <strain evidence="3">622</strain>
    </source>
</reference>
<dbReference type="Proteomes" id="UP000244962">
    <property type="component" value="Unassembled WGS sequence"/>
</dbReference>
<accession>A0A2U1TI18</accession>
<dbReference type="KEGG" id="myl:C3E77_10380"/>
<evidence type="ECO:0000256" key="1">
    <source>
        <dbReference type="SAM" id="MobiDB-lite"/>
    </source>
</evidence>
<gene>
    <name evidence="2" type="ORF">DF223_04215</name>
</gene>
<feature type="region of interest" description="Disordered" evidence="1">
    <location>
        <begin position="1"/>
        <end position="21"/>
    </location>
</feature>
<organism evidence="2 3">
    <name type="scientific">Mycetocola zhujimingii</name>
    <dbReference type="NCBI Taxonomy" id="2079792"/>
    <lineage>
        <taxon>Bacteria</taxon>
        <taxon>Bacillati</taxon>
        <taxon>Actinomycetota</taxon>
        <taxon>Actinomycetes</taxon>
        <taxon>Micrococcales</taxon>
        <taxon>Microbacteriaceae</taxon>
        <taxon>Mycetocola</taxon>
    </lineage>
</organism>
<protein>
    <submittedName>
        <fullName evidence="2">Uncharacterized protein</fullName>
    </submittedName>
</protein>
<sequence>MSDSEIARDTTAPVQDQHPQPIDEKIAGILIQEEADLAGHDEAEVLEALRERFSDAGIAIAEDDLLESAARIARSDLHGFSG</sequence>
<name>A0A2U1TI18_9MICO</name>